<dbReference type="EMBL" id="WLCI01000013">
    <property type="protein sequence ID" value="MTB95741.1"/>
    <property type="molecule type" value="Genomic_DNA"/>
</dbReference>
<keyword evidence="7" id="KW-1185">Reference proteome</keyword>
<dbReference type="PRINTS" id="PR00040">
    <property type="entry name" value="HTHMERR"/>
</dbReference>
<keyword evidence="2" id="KW-0805">Transcription regulation</keyword>
<evidence type="ECO:0000256" key="3">
    <source>
        <dbReference type="ARBA" id="ARBA00023125"/>
    </source>
</evidence>
<dbReference type="GO" id="GO:0003677">
    <property type="term" value="F:DNA binding"/>
    <property type="evidence" value="ECO:0007669"/>
    <property type="project" value="UniProtKB-KW"/>
</dbReference>
<keyword evidence="4" id="KW-0804">Transcription</keyword>
<comment type="caution">
    <text evidence="6">The sequence shown here is derived from an EMBL/GenBank/DDBJ whole genome shotgun (WGS) entry which is preliminary data.</text>
</comment>
<evidence type="ECO:0000313" key="7">
    <source>
        <dbReference type="Proteomes" id="UP000433406"/>
    </source>
</evidence>
<keyword evidence="3" id="KW-0238">DNA-binding</keyword>
<dbReference type="PANTHER" id="PTHR30204:SF69">
    <property type="entry name" value="MERR-FAMILY TRANSCRIPTIONAL REGULATOR"/>
    <property type="match status" value="1"/>
</dbReference>
<dbReference type="InterPro" id="IPR047057">
    <property type="entry name" value="MerR_fam"/>
</dbReference>
<evidence type="ECO:0000259" key="5">
    <source>
        <dbReference type="PROSITE" id="PS50937"/>
    </source>
</evidence>
<gene>
    <name evidence="6" type="ORF">GGQ22_11660</name>
</gene>
<dbReference type="InterPro" id="IPR000551">
    <property type="entry name" value="MerR-type_HTH_dom"/>
</dbReference>
<proteinExistence type="predicted"/>
<feature type="domain" description="HTH merR-type" evidence="5">
    <location>
        <begin position="81"/>
        <end position="149"/>
    </location>
</feature>
<accession>A0A6I3JCC8</accession>
<evidence type="ECO:0000256" key="1">
    <source>
        <dbReference type="ARBA" id="ARBA00022491"/>
    </source>
</evidence>
<dbReference type="AlphaFoldDB" id="A0A6I3JCC8"/>
<name>A0A6I3JCC8_9ACTN</name>
<dbReference type="Pfam" id="PF13411">
    <property type="entry name" value="MerR_1"/>
    <property type="match status" value="1"/>
</dbReference>
<dbReference type="Proteomes" id="UP000433406">
    <property type="component" value="Unassembled WGS sequence"/>
</dbReference>
<evidence type="ECO:0000256" key="2">
    <source>
        <dbReference type="ARBA" id="ARBA00023015"/>
    </source>
</evidence>
<dbReference type="GO" id="GO:0003700">
    <property type="term" value="F:DNA-binding transcription factor activity"/>
    <property type="evidence" value="ECO:0007669"/>
    <property type="project" value="InterPro"/>
</dbReference>
<organism evidence="6 7">
    <name type="scientific">Nocardioides marmotae</name>
    <dbReference type="NCBI Taxonomy" id="2663857"/>
    <lineage>
        <taxon>Bacteria</taxon>
        <taxon>Bacillati</taxon>
        <taxon>Actinomycetota</taxon>
        <taxon>Actinomycetes</taxon>
        <taxon>Propionibacteriales</taxon>
        <taxon>Nocardioidaceae</taxon>
        <taxon>Nocardioides</taxon>
    </lineage>
</organism>
<dbReference type="Gene3D" id="1.10.1660.10">
    <property type="match status" value="1"/>
</dbReference>
<evidence type="ECO:0000256" key="4">
    <source>
        <dbReference type="ARBA" id="ARBA00023163"/>
    </source>
</evidence>
<dbReference type="SMART" id="SM00422">
    <property type="entry name" value="HTH_MERR"/>
    <property type="match status" value="1"/>
</dbReference>
<dbReference type="InterPro" id="IPR009061">
    <property type="entry name" value="DNA-bd_dom_put_sf"/>
</dbReference>
<dbReference type="PROSITE" id="PS50937">
    <property type="entry name" value="HTH_MERR_2"/>
    <property type="match status" value="1"/>
</dbReference>
<keyword evidence="1" id="KW-0678">Repressor</keyword>
<dbReference type="SUPFAM" id="SSF46955">
    <property type="entry name" value="Putative DNA-binding domain"/>
    <property type="match status" value="1"/>
</dbReference>
<protein>
    <submittedName>
        <fullName evidence="6">MerR family transcriptional regulator</fullName>
    </submittedName>
</protein>
<dbReference type="PANTHER" id="PTHR30204">
    <property type="entry name" value="REDOX-CYCLING DRUG-SENSING TRANSCRIPTIONAL ACTIVATOR SOXR"/>
    <property type="match status" value="1"/>
</dbReference>
<sequence>MVIARARPEASATSLSAAAPAGRSSTAVGAAATTSAIRFERCIEVCNIVRCNHRKGYDRSVVEHTSPLEADDPTGHGADEAFVVEELARRTGVSVRSLRNYQSRRLLPPPVLRGRTGYYGPEHIERVRLVQQLRAAGLKLDGIARMLDSDTTADGQLLAFTEHARGMFTAPEPETTTLADLVDRFRLDAESAPAVLETALRLGLVREAPDAPDGEPRVEVVAPALLAAGEEAMRLLGLDAPGALDLLERLRRHADGVAKLYVELFVDRVWQPFVDAGKPAVAWPDVEQALDDLRQLATRALEATFGLAMVHRVERVLGERPHG</sequence>
<evidence type="ECO:0000313" key="6">
    <source>
        <dbReference type="EMBL" id="MTB95741.1"/>
    </source>
</evidence>
<reference evidence="6 7" key="1">
    <citation type="submission" date="2019-10" db="EMBL/GenBank/DDBJ databases">
        <title>Nocardioides novel species isolated from the excrement of Marmot.</title>
        <authorList>
            <person name="Zhang G."/>
        </authorList>
    </citation>
    <scope>NUCLEOTIDE SEQUENCE [LARGE SCALE GENOMIC DNA]</scope>
    <source>
        <strain evidence="7">zg-579</strain>
    </source>
</reference>